<keyword evidence="6" id="KW-0521">NADP</keyword>
<dbReference type="HOGENOM" id="CLU_045518_1_2_6"/>
<evidence type="ECO:0000313" key="8">
    <source>
        <dbReference type="EMBL" id="ACJ28401.1"/>
    </source>
</evidence>
<proteinExistence type="inferred from homology"/>
<sequence length="370" mass="41122">MQAPIKIMVTGGNGQLAQSLALIAHLSDAKVKASSFTRITADIVQALVNILPEVRNSLSEQDELHLLSHRKLDICDSAAIDDAFMRVNPDVVINCAAFNAVDNAETDSESAFKVNFEGPKLLAERCKRDGVMLIHISSDFVFAGEKHSPYNEQDLPEPLSVYGKSKLAGEQAVRQVIASKAYIIRTSWLYSCQGNNFVHTMQKLFAAKEQVSVIADQYGSPTWSEALAVIIFKLIKQKEATQRGVGLDASLGINLEPNFVGDSDSSDNLYHYAAANSCSWFEFAQQIQQLMLTDDKLIKTHCRITPITTLSWQACHEQILAKRPNQSALNSQRVCQQLGVREGSLLKDKWQQQLKGMLDFQKIINTHRSK</sequence>
<comment type="pathway">
    <text evidence="1 6">Carbohydrate biosynthesis; dTDP-L-rhamnose biosynthesis.</text>
</comment>
<dbReference type="NCBIfam" id="TIGR01214">
    <property type="entry name" value="rmlD"/>
    <property type="match status" value="1"/>
</dbReference>
<feature type="domain" description="RmlD-like substrate binding" evidence="7">
    <location>
        <begin position="266"/>
        <end position="359"/>
    </location>
</feature>
<protein>
    <recommendedName>
        <fullName evidence="4 6">dTDP-4-dehydrorhamnose reductase</fullName>
        <ecNumber evidence="3 6">1.1.1.133</ecNumber>
    </recommendedName>
</protein>
<dbReference type="Gene3D" id="3.90.25.10">
    <property type="entry name" value="UDP-galactose 4-epimerase, domain 1"/>
    <property type="match status" value="1"/>
</dbReference>
<dbReference type="UniPathway" id="UPA00124"/>
<keyword evidence="6" id="KW-0560">Oxidoreductase</keyword>
<feature type="domain" description="RmlD-like substrate binding" evidence="7">
    <location>
        <begin position="6"/>
        <end position="242"/>
    </location>
</feature>
<dbReference type="InterPro" id="IPR005913">
    <property type="entry name" value="dTDP_dehydrorham_reduct"/>
</dbReference>
<dbReference type="Proteomes" id="UP000000753">
    <property type="component" value="Chromosome"/>
</dbReference>
<dbReference type="UniPathway" id="UPA00281"/>
<dbReference type="CDD" id="cd05254">
    <property type="entry name" value="dTDP_HR_like_SDR_e"/>
    <property type="match status" value="1"/>
</dbReference>
<evidence type="ECO:0000259" key="7">
    <source>
        <dbReference type="Pfam" id="PF04321"/>
    </source>
</evidence>
<dbReference type="Pfam" id="PF04321">
    <property type="entry name" value="RmlD_sub_bind"/>
    <property type="match status" value="2"/>
</dbReference>
<comment type="similarity">
    <text evidence="2 6">Belongs to the dTDP-4-dehydrorhamnose reductase family.</text>
</comment>
<dbReference type="STRING" id="225849.swp_1621"/>
<evidence type="ECO:0000256" key="1">
    <source>
        <dbReference type="ARBA" id="ARBA00004781"/>
    </source>
</evidence>
<evidence type="ECO:0000256" key="5">
    <source>
        <dbReference type="ARBA" id="ARBA00048200"/>
    </source>
</evidence>
<dbReference type="eggNOG" id="COG1091">
    <property type="taxonomic scope" value="Bacteria"/>
</dbReference>
<dbReference type="GO" id="GO:0009243">
    <property type="term" value="P:O antigen biosynthetic process"/>
    <property type="evidence" value="ECO:0007669"/>
    <property type="project" value="UniProtKB-UniPathway"/>
</dbReference>
<dbReference type="Gene3D" id="3.40.50.720">
    <property type="entry name" value="NAD(P)-binding Rossmann-like Domain"/>
    <property type="match status" value="1"/>
</dbReference>
<dbReference type="AlphaFoldDB" id="B8CL75"/>
<dbReference type="EMBL" id="CP000472">
    <property type="protein sequence ID" value="ACJ28401.1"/>
    <property type="molecule type" value="Genomic_DNA"/>
</dbReference>
<dbReference type="EC" id="1.1.1.133" evidence="3 6"/>
<comment type="cofactor">
    <cofactor evidence="6">
        <name>Mg(2+)</name>
        <dbReference type="ChEBI" id="CHEBI:18420"/>
    </cofactor>
    <text evidence="6">Binds 1 Mg(2+) ion per monomer.</text>
</comment>
<accession>B8CL75</accession>
<dbReference type="GO" id="GO:0005829">
    <property type="term" value="C:cytosol"/>
    <property type="evidence" value="ECO:0007669"/>
    <property type="project" value="TreeGrafter"/>
</dbReference>
<dbReference type="InterPro" id="IPR029903">
    <property type="entry name" value="RmlD-like-bd"/>
</dbReference>
<name>B8CL75_SHEPW</name>
<keyword evidence="9" id="KW-1185">Reference proteome</keyword>
<dbReference type="RefSeq" id="WP_020911779.1">
    <property type="nucleotide sequence ID" value="NC_011566.1"/>
</dbReference>
<comment type="catalytic activity">
    <reaction evidence="5 6">
        <text>dTDP-beta-L-rhamnose + NADP(+) = dTDP-4-dehydro-beta-L-rhamnose + NADPH + H(+)</text>
        <dbReference type="Rhea" id="RHEA:21796"/>
        <dbReference type="ChEBI" id="CHEBI:15378"/>
        <dbReference type="ChEBI" id="CHEBI:57510"/>
        <dbReference type="ChEBI" id="CHEBI:57783"/>
        <dbReference type="ChEBI" id="CHEBI:58349"/>
        <dbReference type="ChEBI" id="CHEBI:62830"/>
        <dbReference type="EC" id="1.1.1.133"/>
    </reaction>
</comment>
<reference evidence="8 9" key="1">
    <citation type="journal article" date="2008" name="PLoS ONE">
        <title>Environmental adaptation: genomic analysis of the piezotolerant and psychrotolerant deep-sea iron reducing bacterium Shewanella piezotolerans WP3.</title>
        <authorList>
            <person name="Wang F."/>
            <person name="Wang J."/>
            <person name="Jian H."/>
            <person name="Zhang B."/>
            <person name="Li S."/>
            <person name="Wang F."/>
            <person name="Zeng X."/>
            <person name="Gao L."/>
            <person name="Bartlett D.H."/>
            <person name="Yu J."/>
            <person name="Hu S."/>
            <person name="Xiao X."/>
        </authorList>
    </citation>
    <scope>NUCLEOTIDE SEQUENCE [LARGE SCALE GENOMIC DNA]</scope>
    <source>
        <strain evidence="9">WP3 / JCM 13877</strain>
    </source>
</reference>
<dbReference type="SUPFAM" id="SSF51735">
    <property type="entry name" value="NAD(P)-binding Rossmann-fold domains"/>
    <property type="match status" value="1"/>
</dbReference>
<dbReference type="PANTHER" id="PTHR10491">
    <property type="entry name" value="DTDP-4-DEHYDRORHAMNOSE REDUCTASE"/>
    <property type="match status" value="1"/>
</dbReference>
<gene>
    <name evidence="8" type="ordered locus">swp_1621</name>
</gene>
<dbReference type="InterPro" id="IPR036291">
    <property type="entry name" value="NAD(P)-bd_dom_sf"/>
</dbReference>
<evidence type="ECO:0000256" key="4">
    <source>
        <dbReference type="ARBA" id="ARBA00017099"/>
    </source>
</evidence>
<comment type="function">
    <text evidence="6">Catalyzes the reduction of dTDP-6-deoxy-L-lyxo-4-hexulose to yield dTDP-L-rhamnose.</text>
</comment>
<evidence type="ECO:0000256" key="6">
    <source>
        <dbReference type="RuleBase" id="RU364082"/>
    </source>
</evidence>
<dbReference type="GO" id="GO:0008831">
    <property type="term" value="F:dTDP-4-dehydrorhamnose reductase activity"/>
    <property type="evidence" value="ECO:0007669"/>
    <property type="project" value="UniProtKB-EC"/>
</dbReference>
<evidence type="ECO:0000313" key="9">
    <source>
        <dbReference type="Proteomes" id="UP000000753"/>
    </source>
</evidence>
<organism evidence="8 9">
    <name type="scientific">Shewanella piezotolerans (strain WP3 / JCM 13877)</name>
    <dbReference type="NCBI Taxonomy" id="225849"/>
    <lineage>
        <taxon>Bacteria</taxon>
        <taxon>Pseudomonadati</taxon>
        <taxon>Pseudomonadota</taxon>
        <taxon>Gammaproteobacteria</taxon>
        <taxon>Alteromonadales</taxon>
        <taxon>Shewanellaceae</taxon>
        <taxon>Shewanella</taxon>
    </lineage>
</organism>
<dbReference type="GO" id="GO:0019305">
    <property type="term" value="P:dTDP-rhamnose biosynthetic process"/>
    <property type="evidence" value="ECO:0007669"/>
    <property type="project" value="UniProtKB-UniPathway"/>
</dbReference>
<evidence type="ECO:0000256" key="3">
    <source>
        <dbReference type="ARBA" id="ARBA00012929"/>
    </source>
</evidence>
<evidence type="ECO:0000256" key="2">
    <source>
        <dbReference type="ARBA" id="ARBA00010944"/>
    </source>
</evidence>
<dbReference type="KEGG" id="swp:swp_1621"/>
<dbReference type="PANTHER" id="PTHR10491:SF4">
    <property type="entry name" value="METHIONINE ADENOSYLTRANSFERASE 2 SUBUNIT BETA"/>
    <property type="match status" value="1"/>
</dbReference>